<evidence type="ECO:0000256" key="1">
    <source>
        <dbReference type="SAM" id="Phobius"/>
    </source>
</evidence>
<feature type="transmembrane region" description="Helical" evidence="1">
    <location>
        <begin position="29"/>
        <end position="54"/>
    </location>
</feature>
<comment type="caution">
    <text evidence="2">The sequence shown here is derived from an EMBL/GenBank/DDBJ whole genome shotgun (WGS) entry which is preliminary data.</text>
</comment>
<feature type="transmembrane region" description="Helical" evidence="1">
    <location>
        <begin position="249"/>
        <end position="270"/>
    </location>
</feature>
<feature type="transmembrane region" description="Helical" evidence="1">
    <location>
        <begin position="221"/>
        <end position="237"/>
    </location>
</feature>
<keyword evidence="1" id="KW-0472">Membrane</keyword>
<evidence type="ECO:0000313" key="3">
    <source>
        <dbReference type="Proteomes" id="UP000718593"/>
    </source>
</evidence>
<feature type="transmembrane region" description="Helical" evidence="1">
    <location>
        <begin position="66"/>
        <end position="85"/>
    </location>
</feature>
<feature type="transmembrane region" description="Helical" evidence="1">
    <location>
        <begin position="91"/>
        <end position="110"/>
    </location>
</feature>
<name>A0A930FZ21_9RHOO</name>
<feature type="transmembrane region" description="Helical" evidence="1">
    <location>
        <begin position="158"/>
        <end position="177"/>
    </location>
</feature>
<keyword evidence="1" id="KW-0812">Transmembrane</keyword>
<dbReference type="EMBL" id="JABZMI010000127">
    <property type="protein sequence ID" value="MBF1164924.1"/>
    <property type="molecule type" value="Genomic_DNA"/>
</dbReference>
<feature type="transmembrane region" description="Helical" evidence="1">
    <location>
        <begin position="122"/>
        <end position="146"/>
    </location>
</feature>
<feature type="transmembrane region" description="Helical" evidence="1">
    <location>
        <begin position="322"/>
        <end position="341"/>
    </location>
</feature>
<organism evidence="2 3">
    <name type="scientific">Dechloromonas agitata</name>
    <dbReference type="NCBI Taxonomy" id="73030"/>
    <lineage>
        <taxon>Bacteria</taxon>
        <taxon>Pseudomonadati</taxon>
        <taxon>Pseudomonadota</taxon>
        <taxon>Betaproteobacteria</taxon>
        <taxon>Rhodocyclales</taxon>
        <taxon>Azonexaceae</taxon>
        <taxon>Dechloromonas</taxon>
    </lineage>
</organism>
<keyword evidence="1" id="KW-1133">Transmembrane helix</keyword>
<evidence type="ECO:0000313" key="2">
    <source>
        <dbReference type="EMBL" id="MBF1164924.1"/>
    </source>
</evidence>
<gene>
    <name evidence="2" type="ORF">HXL68_07775</name>
</gene>
<accession>A0A930FZ21</accession>
<reference evidence="2" key="1">
    <citation type="submission" date="2020-04" db="EMBL/GenBank/DDBJ databases">
        <title>Deep metagenomics examines the oral microbiome during advanced dental caries in children, revealing novel taxa and co-occurrences with host molecules.</title>
        <authorList>
            <person name="Baker J.L."/>
            <person name="Morton J.T."/>
            <person name="Dinis M."/>
            <person name="Alvarez R."/>
            <person name="Tran N.C."/>
            <person name="Knight R."/>
            <person name="Edlund A."/>
        </authorList>
    </citation>
    <scope>NUCLEOTIDE SEQUENCE</scope>
    <source>
        <strain evidence="2">JCVI_32_bin.24</strain>
    </source>
</reference>
<sequence length="374" mass="39009">MIPTASLSLLSVIASAVLAVAGWGSPLAVAHLAFAVGIVPLIFAAMMHFVPVLTRTGDVDPRMMRLPNAAQAFGVIAALAMQGVLPYVLVYVAAFGDLLAAAILLNWIALRVRSTLGSPHPGWRWYGAALGCLLLALCAVLLIPLLPGYWQALRLFHMHLNTTGLLGLAALGTLPVLMPTALGKPDPEAAGWLRRRLWLFASGALVLATGVAIAWPFAAPGALLILVAAMGLAGQWVRRFGLTAILRDGVAASLFASVLGLVASLIAGLLHGAGILPTRPSLFAWAAGFLLPLVTGALSQLLPVWRWPGPVIPARGIMRQKLAARGNVRAALFLAAALALIGNRLAVGSVLALLGLAFFVVGLVQAVRVQRASR</sequence>
<feature type="transmembrane region" description="Helical" evidence="1">
    <location>
        <begin position="347"/>
        <end position="367"/>
    </location>
</feature>
<dbReference type="AlphaFoldDB" id="A0A930FZ21"/>
<feature type="transmembrane region" description="Helical" evidence="1">
    <location>
        <begin position="282"/>
        <end position="302"/>
    </location>
</feature>
<protein>
    <submittedName>
        <fullName evidence="2">Uncharacterized protein</fullName>
    </submittedName>
</protein>
<proteinExistence type="predicted"/>
<dbReference type="Proteomes" id="UP000718593">
    <property type="component" value="Unassembled WGS sequence"/>
</dbReference>
<feature type="transmembrane region" description="Helical" evidence="1">
    <location>
        <begin position="197"/>
        <end position="215"/>
    </location>
</feature>